<dbReference type="AlphaFoldDB" id="A0A4E0QN23"/>
<organism evidence="1 2">
    <name type="scientific">Candidatus Thiomargarita nelsonii</name>
    <dbReference type="NCBI Taxonomy" id="1003181"/>
    <lineage>
        <taxon>Bacteria</taxon>
        <taxon>Pseudomonadati</taxon>
        <taxon>Pseudomonadota</taxon>
        <taxon>Gammaproteobacteria</taxon>
        <taxon>Thiotrichales</taxon>
        <taxon>Thiotrichaceae</taxon>
        <taxon>Thiomargarita</taxon>
    </lineage>
</organism>
<dbReference type="EMBL" id="JSZA02000078">
    <property type="protein sequence ID" value="TGO02779.1"/>
    <property type="molecule type" value="Genomic_DNA"/>
</dbReference>
<name>A0A4E0QN23_9GAMM</name>
<proteinExistence type="predicted"/>
<evidence type="ECO:0000313" key="1">
    <source>
        <dbReference type="EMBL" id="TGO02779.1"/>
    </source>
</evidence>
<reference evidence="1 2" key="1">
    <citation type="journal article" date="2016" name="Front. Microbiol.">
        <title>Single-Cell (Meta-)Genomics of a Dimorphic Candidatus Thiomargarita nelsonii Reveals Genomic Plasticity.</title>
        <authorList>
            <person name="Flood B.E."/>
            <person name="Fliss P."/>
            <person name="Jones D.S."/>
            <person name="Dick G.J."/>
            <person name="Jain S."/>
            <person name="Kaster A.K."/>
            <person name="Winkel M."/>
            <person name="Mussmann M."/>
            <person name="Bailey J."/>
        </authorList>
    </citation>
    <scope>NUCLEOTIDE SEQUENCE [LARGE SCALE GENOMIC DNA]</scope>
    <source>
        <strain evidence="1">Hydrate Ridge</strain>
    </source>
</reference>
<feature type="non-terminal residue" evidence="1">
    <location>
        <position position="1"/>
    </location>
</feature>
<gene>
    <name evidence="1" type="ORF">PN36_19140</name>
</gene>
<keyword evidence="2" id="KW-1185">Reference proteome</keyword>
<accession>A0A4E0QN23</accession>
<protein>
    <submittedName>
        <fullName evidence="1">Uncharacterized protein</fullName>
    </submittedName>
</protein>
<dbReference type="Proteomes" id="UP000030428">
    <property type="component" value="Unassembled WGS sequence"/>
</dbReference>
<evidence type="ECO:0000313" key="2">
    <source>
        <dbReference type="Proteomes" id="UP000030428"/>
    </source>
</evidence>
<sequence length="67" mass="7851">QFVFLEYKALALYCLTKLKLCTPTPKKQIDILEYKALALYCLTKLKLCTPTPKKQIDRVLDFYLFST</sequence>
<comment type="caution">
    <text evidence="1">The sequence shown here is derived from an EMBL/GenBank/DDBJ whole genome shotgun (WGS) entry which is preliminary data.</text>
</comment>